<dbReference type="EMBL" id="JAZAVK010000115">
    <property type="protein sequence ID" value="KAK7421876.1"/>
    <property type="molecule type" value="Genomic_DNA"/>
</dbReference>
<name>A0ABR1HMU6_9HYPO</name>
<keyword evidence="2" id="KW-0862">Zinc</keyword>
<comment type="caution">
    <text evidence="9">The sequence shown here is derived from an EMBL/GenBank/DDBJ whole genome shotgun (WGS) entry which is preliminary data.</text>
</comment>
<evidence type="ECO:0000256" key="7">
    <source>
        <dbReference type="SAM" id="MobiDB-lite"/>
    </source>
</evidence>
<sequence length="376" mass="43088">MAMRLAFDLALHVDLSRHVAKKSISQAEADLRRDVFWGAYTVDHMWSFYLGRPFRINMEDVTVAKPSGDTRPESAGQWVPYVTPRSFEEYTPLPDYTNELHRQRVLLGEIMAPLGYALYGSLRIPPSRLQEMNVVTVEALLNWQANLPSVLQIDLDDRETQYLPHVILLHMQYHQNIIHAHRPWMSRTHTQPSPPQGPGSSHARMMCVESAHAIAKLLQIYETRYALRRMNIQGVGIACSAALLLIFANVTNFRKCTNTDVGLHLSACFRALDEFGNTWESSKRAKDFLVLLQRQWELRGRSARGRRSTPSDLQDYQLSRKRTRSSIDESRTRGQEFQDMSPRWPVHGFPAPTGPVDMEIGTDLDWIFTGDTYPLP</sequence>
<keyword evidence="5" id="KW-0804">Transcription</keyword>
<evidence type="ECO:0000256" key="2">
    <source>
        <dbReference type="ARBA" id="ARBA00022833"/>
    </source>
</evidence>
<protein>
    <recommendedName>
        <fullName evidence="8">Xylanolytic transcriptional activator regulatory domain-containing protein</fullName>
    </recommendedName>
</protein>
<evidence type="ECO:0000259" key="8">
    <source>
        <dbReference type="SMART" id="SM00906"/>
    </source>
</evidence>
<evidence type="ECO:0000313" key="9">
    <source>
        <dbReference type="EMBL" id="KAK7421876.1"/>
    </source>
</evidence>
<feature type="compositionally biased region" description="Polar residues" evidence="7">
    <location>
        <begin position="308"/>
        <end position="317"/>
    </location>
</feature>
<accession>A0ABR1HMU6</accession>
<feature type="domain" description="Xylanolytic transcriptional activator regulatory" evidence="8">
    <location>
        <begin position="1"/>
        <end position="72"/>
    </location>
</feature>
<dbReference type="InterPro" id="IPR007219">
    <property type="entry name" value="XnlR_reg_dom"/>
</dbReference>
<keyword evidence="10" id="KW-1185">Reference proteome</keyword>
<dbReference type="Proteomes" id="UP001498421">
    <property type="component" value="Unassembled WGS sequence"/>
</dbReference>
<dbReference type="PANTHER" id="PTHR31313:SF77">
    <property type="entry name" value="ZN(II)2CYS6 TRANSCRIPTION FACTOR (EUROFUNG)"/>
    <property type="match status" value="1"/>
</dbReference>
<dbReference type="CDD" id="cd12148">
    <property type="entry name" value="fungal_TF_MHR"/>
    <property type="match status" value="1"/>
</dbReference>
<evidence type="ECO:0000313" key="10">
    <source>
        <dbReference type="Proteomes" id="UP001498421"/>
    </source>
</evidence>
<dbReference type="SMART" id="SM00906">
    <property type="entry name" value="Fungal_trans"/>
    <property type="match status" value="1"/>
</dbReference>
<dbReference type="InterPro" id="IPR051615">
    <property type="entry name" value="Transcr_Regulatory_Elem"/>
</dbReference>
<keyword evidence="3" id="KW-0805">Transcription regulation</keyword>
<feature type="compositionally biased region" description="Basic and acidic residues" evidence="7">
    <location>
        <begin position="325"/>
        <end position="336"/>
    </location>
</feature>
<dbReference type="PANTHER" id="PTHR31313">
    <property type="entry name" value="TY1 ENHANCER ACTIVATOR"/>
    <property type="match status" value="1"/>
</dbReference>
<keyword evidence="4" id="KW-0238">DNA-binding</keyword>
<evidence type="ECO:0000256" key="6">
    <source>
        <dbReference type="ARBA" id="ARBA00023242"/>
    </source>
</evidence>
<gene>
    <name evidence="9" type="ORF">QQZ08_009754</name>
</gene>
<feature type="region of interest" description="Disordered" evidence="7">
    <location>
        <begin position="302"/>
        <end position="345"/>
    </location>
</feature>
<keyword evidence="6" id="KW-0539">Nucleus</keyword>
<evidence type="ECO:0000256" key="3">
    <source>
        <dbReference type="ARBA" id="ARBA00023015"/>
    </source>
</evidence>
<proteinExistence type="predicted"/>
<evidence type="ECO:0000256" key="1">
    <source>
        <dbReference type="ARBA" id="ARBA00022723"/>
    </source>
</evidence>
<evidence type="ECO:0000256" key="4">
    <source>
        <dbReference type="ARBA" id="ARBA00023125"/>
    </source>
</evidence>
<dbReference type="Pfam" id="PF04082">
    <property type="entry name" value="Fungal_trans"/>
    <property type="match status" value="1"/>
</dbReference>
<keyword evidence="1" id="KW-0479">Metal-binding</keyword>
<evidence type="ECO:0000256" key="5">
    <source>
        <dbReference type="ARBA" id="ARBA00023163"/>
    </source>
</evidence>
<reference evidence="9 10" key="1">
    <citation type="journal article" date="2025" name="Microbiol. Resour. Announc.">
        <title>Draft genome sequences for Neonectria magnoliae and Neonectria punicea, canker pathogens of Liriodendron tulipifera and Acer saccharum in West Virginia.</title>
        <authorList>
            <person name="Petronek H.M."/>
            <person name="Kasson M.T."/>
            <person name="Metheny A.M."/>
            <person name="Stauder C.M."/>
            <person name="Lovett B."/>
            <person name="Lynch S.C."/>
            <person name="Garnas J.R."/>
            <person name="Kasson L.R."/>
            <person name="Stajich J.E."/>
        </authorList>
    </citation>
    <scope>NUCLEOTIDE SEQUENCE [LARGE SCALE GENOMIC DNA]</scope>
    <source>
        <strain evidence="9 10">NRRL 64651</strain>
    </source>
</reference>
<organism evidence="9 10">
    <name type="scientific">Neonectria magnoliae</name>
    <dbReference type="NCBI Taxonomy" id="2732573"/>
    <lineage>
        <taxon>Eukaryota</taxon>
        <taxon>Fungi</taxon>
        <taxon>Dikarya</taxon>
        <taxon>Ascomycota</taxon>
        <taxon>Pezizomycotina</taxon>
        <taxon>Sordariomycetes</taxon>
        <taxon>Hypocreomycetidae</taxon>
        <taxon>Hypocreales</taxon>
        <taxon>Nectriaceae</taxon>
        <taxon>Neonectria</taxon>
    </lineage>
</organism>